<keyword evidence="8" id="KW-0813">Transport</keyword>
<protein>
    <recommendedName>
        <fullName evidence="8">Probable lipid II flippase MurJ</fullName>
    </recommendedName>
</protein>
<keyword evidence="3 8" id="KW-0812">Transmembrane</keyword>
<dbReference type="EMBL" id="LCQQ01000004">
    <property type="protein sequence ID" value="KKW21502.1"/>
    <property type="molecule type" value="Genomic_DNA"/>
</dbReference>
<feature type="transmembrane region" description="Helical" evidence="8">
    <location>
        <begin position="409"/>
        <end position="433"/>
    </location>
</feature>
<comment type="caution">
    <text evidence="9">The sequence shown here is derived from an EMBL/GenBank/DDBJ whole genome shotgun (WGS) entry which is preliminary data.</text>
</comment>
<dbReference type="PANTHER" id="PTHR47019">
    <property type="entry name" value="LIPID II FLIPPASE MURJ"/>
    <property type="match status" value="1"/>
</dbReference>
<feature type="transmembrane region" description="Helical" evidence="8">
    <location>
        <begin position="529"/>
        <end position="554"/>
    </location>
</feature>
<feature type="transmembrane region" description="Helical" evidence="8">
    <location>
        <begin position="21"/>
        <end position="43"/>
    </location>
</feature>
<evidence type="ECO:0000256" key="8">
    <source>
        <dbReference type="HAMAP-Rule" id="MF_02078"/>
    </source>
</evidence>
<evidence type="ECO:0000256" key="4">
    <source>
        <dbReference type="ARBA" id="ARBA00022960"/>
    </source>
</evidence>
<feature type="transmembrane region" description="Helical" evidence="8">
    <location>
        <begin position="205"/>
        <end position="227"/>
    </location>
</feature>
<evidence type="ECO:0000256" key="6">
    <source>
        <dbReference type="ARBA" id="ARBA00022989"/>
    </source>
</evidence>
<evidence type="ECO:0000256" key="3">
    <source>
        <dbReference type="ARBA" id="ARBA00022692"/>
    </source>
</evidence>
<feature type="transmembrane region" description="Helical" evidence="8">
    <location>
        <begin position="374"/>
        <end position="397"/>
    </location>
</feature>
<feature type="transmembrane region" description="Helical" evidence="8">
    <location>
        <begin position="109"/>
        <end position="135"/>
    </location>
</feature>
<feature type="transmembrane region" description="Helical" evidence="8">
    <location>
        <begin position="499"/>
        <end position="517"/>
    </location>
</feature>
<dbReference type="HAMAP" id="MF_02078">
    <property type="entry name" value="MurJ_MviN"/>
    <property type="match status" value="1"/>
</dbReference>
<accession>A0A0G1Z2A9</accession>
<dbReference type="InterPro" id="IPR051050">
    <property type="entry name" value="Lipid_II_flippase_MurJ/MviN"/>
</dbReference>
<feature type="transmembrane region" description="Helical" evidence="8">
    <location>
        <begin position="63"/>
        <end position="88"/>
    </location>
</feature>
<dbReference type="GO" id="GO:0071555">
    <property type="term" value="P:cell wall organization"/>
    <property type="evidence" value="ECO:0007669"/>
    <property type="project" value="UniProtKB-KW"/>
</dbReference>
<sequence>MHSVEANYSPYVSNGVNFLNGAIYSINAAALLIGAAGLLSRFLGVLRDRLLASEFGASRDLDIYYAAFQIPDFLYTVFLLGAASAAIIPVLLELKARDEERARQFMARLIMVFSIGSVAVSVAAFFLMPFLVGAIAPGFSAADRDLLITLSRIMLVSPVLLGVSNILSAAIQSARIFLIYAVTGIVYNLGIIIGIIFLLPSFGLAGLAAGVILGALLHVSIQIAPFYRLGFRFPGLANFSSFRLALLRDDSFRKLAALSLPRILALSLRQITFVALVAIASTLVSGSIAVLQFSYNLQYIPVGIFGLSFAVAAFPQLTELWISRDARRWGETVAAASRTIFFWVAPLSVLFYVLRAQIVRIFLGAGKFDWTDTILTAAVFGVFSVAIVAEALIPLFVRSFYALENTRKPFIIAFFAACISIFSAFGLVALFEYGPAAVIDFLRHFLKVGDTEGITVIGLSWAFAIGGIVQVTFLFFALRKEVAARFGGWYQLRMPWDEFFRISWVSLLAGVVAFGTLRTVNLAVTLDTFAGVFTQGALSFLAGAVTYAGVLYLFGNKEVEELVGTINRRLFRRDVLPREFDDSSRE</sequence>
<dbReference type="PANTHER" id="PTHR47019:SF1">
    <property type="entry name" value="LIPID II FLIPPASE MURJ"/>
    <property type="match status" value="1"/>
</dbReference>
<reference evidence="9 10" key="1">
    <citation type="journal article" date="2015" name="Nature">
        <title>rRNA introns, odd ribosomes, and small enigmatic genomes across a large radiation of phyla.</title>
        <authorList>
            <person name="Brown C.T."/>
            <person name="Hug L.A."/>
            <person name="Thomas B.C."/>
            <person name="Sharon I."/>
            <person name="Castelle C.J."/>
            <person name="Singh A."/>
            <person name="Wilkins M.J."/>
            <person name="Williams K.H."/>
            <person name="Banfield J.F."/>
        </authorList>
    </citation>
    <scope>NUCLEOTIDE SEQUENCE [LARGE SCALE GENOMIC DNA]</scope>
</reference>
<keyword evidence="5 8" id="KW-0573">Peptidoglycan synthesis</keyword>
<dbReference type="AlphaFoldDB" id="A0A0G1Z2A9"/>
<dbReference type="Pfam" id="PF03023">
    <property type="entry name" value="MurJ"/>
    <property type="match status" value="1"/>
</dbReference>
<dbReference type="UniPathway" id="UPA00219"/>
<comment type="function">
    <text evidence="8">Involved in peptidoglycan biosynthesis. Transports lipid-linked peptidoglycan precursors from the inner to the outer leaflet of the cytoplasmic membrane.</text>
</comment>
<dbReference type="InterPro" id="IPR004268">
    <property type="entry name" value="MurJ"/>
</dbReference>
<dbReference type="GO" id="GO:0005886">
    <property type="term" value="C:plasma membrane"/>
    <property type="evidence" value="ECO:0007669"/>
    <property type="project" value="UniProtKB-SubCell"/>
</dbReference>
<feature type="transmembrane region" description="Helical" evidence="8">
    <location>
        <begin position="271"/>
        <end position="293"/>
    </location>
</feature>
<feature type="transmembrane region" description="Helical" evidence="8">
    <location>
        <begin position="333"/>
        <end position="354"/>
    </location>
</feature>
<keyword evidence="6 8" id="KW-1133">Transmembrane helix</keyword>
<gene>
    <name evidence="8" type="primary">murJ</name>
    <name evidence="9" type="ORF">UY61_C0004G0010</name>
</gene>
<keyword evidence="7 8" id="KW-0472">Membrane</keyword>
<organism evidence="9 10">
    <name type="scientific">Candidatus Adlerbacteria bacterium GW2011_GWC1_50_9</name>
    <dbReference type="NCBI Taxonomy" id="1618608"/>
    <lineage>
        <taxon>Bacteria</taxon>
        <taxon>Candidatus Adleribacteriota</taxon>
    </lineage>
</organism>
<keyword evidence="8" id="KW-0961">Cell wall biogenesis/degradation</keyword>
<feature type="transmembrane region" description="Helical" evidence="8">
    <location>
        <begin position="147"/>
        <end position="170"/>
    </location>
</feature>
<keyword evidence="2 8" id="KW-1003">Cell membrane</keyword>
<dbReference type="GO" id="GO:0009252">
    <property type="term" value="P:peptidoglycan biosynthetic process"/>
    <property type="evidence" value="ECO:0007669"/>
    <property type="project" value="UniProtKB-UniRule"/>
</dbReference>
<feature type="transmembrane region" description="Helical" evidence="8">
    <location>
        <begin position="299"/>
        <end position="321"/>
    </location>
</feature>
<evidence type="ECO:0000256" key="5">
    <source>
        <dbReference type="ARBA" id="ARBA00022984"/>
    </source>
</evidence>
<comment type="pathway">
    <text evidence="8">Cell wall biogenesis; peptidoglycan biosynthesis.</text>
</comment>
<evidence type="ECO:0000313" key="10">
    <source>
        <dbReference type="Proteomes" id="UP000034201"/>
    </source>
</evidence>
<evidence type="ECO:0000313" key="9">
    <source>
        <dbReference type="EMBL" id="KKW21502.1"/>
    </source>
</evidence>
<evidence type="ECO:0000256" key="2">
    <source>
        <dbReference type="ARBA" id="ARBA00022475"/>
    </source>
</evidence>
<name>A0A0G1Z2A9_9BACT</name>
<dbReference type="Proteomes" id="UP000034201">
    <property type="component" value="Unassembled WGS sequence"/>
</dbReference>
<comment type="similarity">
    <text evidence="8">Belongs to the MurJ/MviN family.</text>
</comment>
<keyword evidence="4 8" id="KW-0133">Cell shape</keyword>
<dbReference type="GO" id="GO:0008360">
    <property type="term" value="P:regulation of cell shape"/>
    <property type="evidence" value="ECO:0007669"/>
    <property type="project" value="UniProtKB-KW"/>
</dbReference>
<proteinExistence type="inferred from homology"/>
<comment type="subcellular location">
    <subcellularLocation>
        <location evidence="1 8">Cell membrane</location>
        <topology evidence="1 8">Multi-pass membrane protein</topology>
    </subcellularLocation>
</comment>
<evidence type="ECO:0000256" key="7">
    <source>
        <dbReference type="ARBA" id="ARBA00023136"/>
    </source>
</evidence>
<feature type="transmembrane region" description="Helical" evidence="8">
    <location>
        <begin position="177"/>
        <end position="199"/>
    </location>
</feature>
<dbReference type="GO" id="GO:0015648">
    <property type="term" value="F:lipid-linked peptidoglycan transporter activity"/>
    <property type="evidence" value="ECO:0007669"/>
    <property type="project" value="UniProtKB-UniRule"/>
</dbReference>
<dbReference type="PRINTS" id="PR01806">
    <property type="entry name" value="VIRFACTRMVIN"/>
</dbReference>
<evidence type="ECO:0000256" key="1">
    <source>
        <dbReference type="ARBA" id="ARBA00004651"/>
    </source>
</evidence>
<dbReference type="GO" id="GO:0034204">
    <property type="term" value="P:lipid translocation"/>
    <property type="evidence" value="ECO:0007669"/>
    <property type="project" value="TreeGrafter"/>
</dbReference>
<feature type="transmembrane region" description="Helical" evidence="8">
    <location>
        <begin position="453"/>
        <end position="478"/>
    </location>
</feature>